<dbReference type="InterPro" id="IPR000866">
    <property type="entry name" value="AhpC/TSA"/>
</dbReference>
<dbReference type="Proteomes" id="UP000295504">
    <property type="component" value="Unassembled WGS sequence"/>
</dbReference>
<dbReference type="EMBL" id="SLYC01000038">
    <property type="protein sequence ID" value="TCP99011.1"/>
    <property type="molecule type" value="Genomic_DNA"/>
</dbReference>
<dbReference type="AlphaFoldDB" id="A0A4R2TAV6"/>
<protein>
    <submittedName>
        <fullName evidence="2">AhpC/TSA family protein</fullName>
    </submittedName>
</protein>
<dbReference type="InterPro" id="IPR036249">
    <property type="entry name" value="Thioredoxin-like_sf"/>
</dbReference>
<dbReference type="Pfam" id="PF00578">
    <property type="entry name" value="AhpC-TSA"/>
    <property type="match status" value="1"/>
</dbReference>
<accession>A0A4R2TAV6</accession>
<feature type="domain" description="Alkyl hydroperoxide reductase subunit C/ Thiol specific antioxidant" evidence="1">
    <location>
        <begin position="6"/>
        <end position="50"/>
    </location>
</feature>
<organism evidence="2 3">
    <name type="scientific">Serpentinicella alkaliphila</name>
    <dbReference type="NCBI Taxonomy" id="1734049"/>
    <lineage>
        <taxon>Bacteria</taxon>
        <taxon>Bacillati</taxon>
        <taxon>Bacillota</taxon>
        <taxon>Clostridia</taxon>
        <taxon>Peptostreptococcales</taxon>
        <taxon>Natronincolaceae</taxon>
        <taxon>Serpentinicella</taxon>
    </lineage>
</organism>
<name>A0A4R2TAV6_9FIRM</name>
<sequence length="80" mass="9137">MSIIKVGNVAPMFTVKNTNNKSLSLSDFNEKKVLLSWHPLAWTPVSTDQIFRKWLCLRMLLILKIINGSLLKKGPLCRIL</sequence>
<keyword evidence="3" id="KW-1185">Reference proteome</keyword>
<dbReference type="GO" id="GO:0016491">
    <property type="term" value="F:oxidoreductase activity"/>
    <property type="evidence" value="ECO:0007669"/>
    <property type="project" value="InterPro"/>
</dbReference>
<dbReference type="OrthoDB" id="9812811at2"/>
<dbReference type="GO" id="GO:0016209">
    <property type="term" value="F:antioxidant activity"/>
    <property type="evidence" value="ECO:0007669"/>
    <property type="project" value="InterPro"/>
</dbReference>
<dbReference type="Gene3D" id="3.40.30.10">
    <property type="entry name" value="Glutaredoxin"/>
    <property type="match status" value="1"/>
</dbReference>
<comment type="caution">
    <text evidence="2">The sequence shown here is derived from an EMBL/GenBank/DDBJ whole genome shotgun (WGS) entry which is preliminary data.</text>
</comment>
<evidence type="ECO:0000313" key="3">
    <source>
        <dbReference type="Proteomes" id="UP000295504"/>
    </source>
</evidence>
<dbReference type="RefSeq" id="WP_132849288.1">
    <property type="nucleotide sequence ID" value="NZ_CP058648.1"/>
</dbReference>
<evidence type="ECO:0000313" key="2">
    <source>
        <dbReference type="EMBL" id="TCP99011.1"/>
    </source>
</evidence>
<evidence type="ECO:0000259" key="1">
    <source>
        <dbReference type="Pfam" id="PF00578"/>
    </source>
</evidence>
<reference evidence="2 3" key="1">
    <citation type="submission" date="2019-03" db="EMBL/GenBank/DDBJ databases">
        <title>Genomic Encyclopedia of Type Strains, Phase IV (KMG-IV): sequencing the most valuable type-strain genomes for metagenomic binning, comparative biology and taxonomic classification.</title>
        <authorList>
            <person name="Goeker M."/>
        </authorList>
    </citation>
    <scope>NUCLEOTIDE SEQUENCE [LARGE SCALE GENOMIC DNA]</scope>
    <source>
        <strain evidence="2 3">DSM 100013</strain>
    </source>
</reference>
<dbReference type="SUPFAM" id="SSF52833">
    <property type="entry name" value="Thioredoxin-like"/>
    <property type="match status" value="1"/>
</dbReference>
<gene>
    <name evidence="2" type="ORF">EDD79_103813</name>
</gene>
<proteinExistence type="predicted"/>